<sequence length="67" mass="6707">MAAAAAAVMAAGTLVAVNAAPAAAATVDTNAWYALVNRNSGKALDLYASATNDGARISQWTRNNGVN</sequence>
<dbReference type="AlphaFoldDB" id="A0A318NA59"/>
<dbReference type="Proteomes" id="UP000248333">
    <property type="component" value="Unassembled WGS sequence"/>
</dbReference>
<dbReference type="Gene3D" id="2.80.10.50">
    <property type="match status" value="1"/>
</dbReference>
<evidence type="ECO:0000313" key="4">
    <source>
        <dbReference type="Proteomes" id="UP000248333"/>
    </source>
</evidence>
<dbReference type="SUPFAM" id="SSF50370">
    <property type="entry name" value="Ricin B-like lectins"/>
    <property type="match status" value="1"/>
</dbReference>
<name>A0A318NA59_9ACTN</name>
<gene>
    <name evidence="3" type="ORF">C7C45_33025</name>
</gene>
<proteinExistence type="predicted"/>
<accession>A0A318NA59</accession>
<evidence type="ECO:0000256" key="1">
    <source>
        <dbReference type="SAM" id="SignalP"/>
    </source>
</evidence>
<dbReference type="InterPro" id="IPR035992">
    <property type="entry name" value="Ricin_B-like_lectins"/>
</dbReference>
<comment type="caution">
    <text evidence="3">The sequence shown here is derived from an EMBL/GenBank/DDBJ whole genome shotgun (WGS) entry which is preliminary data.</text>
</comment>
<organism evidence="3 4">
    <name type="scientific">Micromonospora arborensis</name>
    <dbReference type="NCBI Taxonomy" id="2116518"/>
    <lineage>
        <taxon>Bacteria</taxon>
        <taxon>Bacillati</taxon>
        <taxon>Actinomycetota</taxon>
        <taxon>Actinomycetes</taxon>
        <taxon>Micromonosporales</taxon>
        <taxon>Micromonosporaceae</taxon>
        <taxon>Micromonospora</taxon>
    </lineage>
</organism>
<feature type="domain" description="Ricin B lectin" evidence="2">
    <location>
        <begin position="28"/>
        <end position="60"/>
    </location>
</feature>
<keyword evidence="4" id="KW-1185">Reference proteome</keyword>
<reference evidence="3 4" key="1">
    <citation type="submission" date="2018-03" db="EMBL/GenBank/DDBJ databases">
        <title>Bioinformatic expansion and discovery of thiopeptide antibiotics.</title>
        <authorList>
            <person name="Schwalen C.J."/>
            <person name="Hudson G.A."/>
            <person name="Mitchell D.A."/>
        </authorList>
    </citation>
    <scope>NUCLEOTIDE SEQUENCE [LARGE SCALE GENOMIC DNA]</scope>
    <source>
        <strain evidence="3 4">NRRL 8041</strain>
    </source>
</reference>
<dbReference type="Pfam" id="PF14200">
    <property type="entry name" value="RicinB_lectin_2"/>
    <property type="match status" value="1"/>
</dbReference>
<evidence type="ECO:0000259" key="2">
    <source>
        <dbReference type="Pfam" id="PF14200"/>
    </source>
</evidence>
<feature type="chain" id="PRO_5016270303" evidence="1">
    <location>
        <begin position="25"/>
        <end position="67"/>
    </location>
</feature>
<evidence type="ECO:0000313" key="3">
    <source>
        <dbReference type="EMBL" id="PYC62219.1"/>
    </source>
</evidence>
<keyword evidence="3" id="KW-0378">Hydrolase</keyword>
<dbReference type="RefSeq" id="WP_425271195.1">
    <property type="nucleotide sequence ID" value="NZ_PYBV01000105.1"/>
</dbReference>
<dbReference type="EMBL" id="PYBV01000105">
    <property type="protein sequence ID" value="PYC62219.1"/>
    <property type="molecule type" value="Genomic_DNA"/>
</dbReference>
<dbReference type="InterPro" id="IPR000772">
    <property type="entry name" value="Ricin_B_lectin"/>
</dbReference>
<dbReference type="GO" id="GO:0016787">
    <property type="term" value="F:hydrolase activity"/>
    <property type="evidence" value="ECO:0007669"/>
    <property type="project" value="UniProtKB-KW"/>
</dbReference>
<keyword evidence="1" id="KW-0732">Signal</keyword>
<feature type="signal peptide" evidence="1">
    <location>
        <begin position="1"/>
        <end position="24"/>
    </location>
</feature>
<feature type="non-terminal residue" evidence="3">
    <location>
        <position position="67"/>
    </location>
</feature>
<protein>
    <submittedName>
        <fullName evidence="3">Glycosyl hydrolase</fullName>
    </submittedName>
</protein>